<dbReference type="EMBL" id="PETV01000042">
    <property type="protein sequence ID" value="PIV47170.1"/>
    <property type="molecule type" value="Genomic_DNA"/>
</dbReference>
<accession>A0A2M7DE87</accession>
<feature type="compositionally biased region" description="Basic and acidic residues" evidence="2">
    <location>
        <begin position="296"/>
        <end position="305"/>
    </location>
</feature>
<evidence type="ECO:0000256" key="1">
    <source>
        <dbReference type="ARBA" id="ARBA00022801"/>
    </source>
</evidence>
<dbReference type="InterPro" id="IPR049730">
    <property type="entry name" value="SNF2/RAD54-like_C"/>
</dbReference>
<sequence length="317" mass="36817">MQKLTEILRGNGLAGKKIIVFSSYASTIKYLYENLKNNFEKVDFICGGGDVSQKTKRFAPKANNAIIKPDEEIKILLSTEVLSEGVNLQDGQVVINYDLHWNPVRIIQRIGRIDRINSEHKEIYLYNFFPETEAEKSIGIEQRVKQRIDDIIENFGYDQKTISLEEIEVRKKLFEVYTENKVVLEDDKEKARGAGYFELQFKKLKKYFADEYKKALALPAMAQIACRKNNEGLAVFCRADDYYGLKMACFNGDIIENDIWRILKILECELQANGEKFNQDHLKIIEKVKTVFEQEANQREQDKKNTTSRLKMNLTDL</sequence>
<dbReference type="Gene3D" id="3.40.50.300">
    <property type="entry name" value="P-loop containing nucleotide triphosphate hydrolases"/>
    <property type="match status" value="1"/>
</dbReference>
<evidence type="ECO:0000313" key="4">
    <source>
        <dbReference type="EMBL" id="PIV47170.1"/>
    </source>
</evidence>
<dbReference type="GO" id="GO:0016787">
    <property type="term" value="F:hydrolase activity"/>
    <property type="evidence" value="ECO:0007669"/>
    <property type="project" value="UniProtKB-KW"/>
</dbReference>
<protein>
    <recommendedName>
        <fullName evidence="3">Helicase C-terminal domain-containing protein</fullName>
    </recommendedName>
</protein>
<comment type="caution">
    <text evidence="4">The sequence shown here is derived from an EMBL/GenBank/DDBJ whole genome shotgun (WGS) entry which is preliminary data.</text>
</comment>
<dbReference type="PROSITE" id="PS51194">
    <property type="entry name" value="HELICASE_CTER"/>
    <property type="match status" value="1"/>
</dbReference>
<dbReference type="AlphaFoldDB" id="A0A2M7DE87"/>
<keyword evidence="1" id="KW-0378">Hydrolase</keyword>
<organism evidence="4 5">
    <name type="scientific">bacterium (Candidatus Gribaldobacteria) CG02_land_8_20_14_3_00_41_15</name>
    <dbReference type="NCBI Taxonomy" id="2014270"/>
    <lineage>
        <taxon>Bacteria</taxon>
        <taxon>Candidatus Gribaldobacteria</taxon>
    </lineage>
</organism>
<evidence type="ECO:0000313" key="5">
    <source>
        <dbReference type="Proteomes" id="UP000229030"/>
    </source>
</evidence>
<dbReference type="InterPro" id="IPR001650">
    <property type="entry name" value="Helicase_C-like"/>
</dbReference>
<evidence type="ECO:0000259" key="3">
    <source>
        <dbReference type="PROSITE" id="PS51194"/>
    </source>
</evidence>
<dbReference type="PANTHER" id="PTHR45766">
    <property type="entry name" value="DNA ANNEALING HELICASE AND ENDONUCLEASE ZRANB3 FAMILY MEMBER"/>
    <property type="match status" value="1"/>
</dbReference>
<dbReference type="Pfam" id="PF00271">
    <property type="entry name" value="Helicase_C"/>
    <property type="match status" value="1"/>
</dbReference>
<dbReference type="CDD" id="cd18793">
    <property type="entry name" value="SF2_C_SNF"/>
    <property type="match status" value="1"/>
</dbReference>
<feature type="region of interest" description="Disordered" evidence="2">
    <location>
        <begin position="296"/>
        <end position="317"/>
    </location>
</feature>
<reference evidence="5" key="1">
    <citation type="submission" date="2017-09" db="EMBL/GenBank/DDBJ databases">
        <title>Depth-based differentiation of microbial function through sediment-hosted aquifers and enrichment of novel symbionts in the deep terrestrial subsurface.</title>
        <authorList>
            <person name="Probst A.J."/>
            <person name="Ladd B."/>
            <person name="Jarett J.K."/>
            <person name="Geller-Mcgrath D.E."/>
            <person name="Sieber C.M.K."/>
            <person name="Emerson J.B."/>
            <person name="Anantharaman K."/>
            <person name="Thomas B.C."/>
            <person name="Malmstrom R."/>
            <person name="Stieglmeier M."/>
            <person name="Klingl A."/>
            <person name="Woyke T."/>
            <person name="Ryan C.M."/>
            <person name="Banfield J.F."/>
        </authorList>
    </citation>
    <scope>NUCLEOTIDE SEQUENCE [LARGE SCALE GENOMIC DNA]</scope>
</reference>
<dbReference type="SUPFAM" id="SSF52540">
    <property type="entry name" value="P-loop containing nucleoside triphosphate hydrolases"/>
    <property type="match status" value="1"/>
</dbReference>
<evidence type="ECO:0000256" key="2">
    <source>
        <dbReference type="SAM" id="MobiDB-lite"/>
    </source>
</evidence>
<name>A0A2M7DE87_9BACT</name>
<dbReference type="Proteomes" id="UP000229030">
    <property type="component" value="Unassembled WGS sequence"/>
</dbReference>
<dbReference type="PANTHER" id="PTHR45766:SF6">
    <property type="entry name" value="SWI_SNF-RELATED MATRIX-ASSOCIATED ACTIN-DEPENDENT REGULATOR OF CHROMATIN SUBFAMILY A-LIKE PROTEIN 1"/>
    <property type="match status" value="1"/>
</dbReference>
<gene>
    <name evidence="4" type="ORF">COS21_01360</name>
</gene>
<dbReference type="SMART" id="SM00490">
    <property type="entry name" value="HELICc"/>
    <property type="match status" value="1"/>
</dbReference>
<feature type="domain" description="Helicase C-terminal" evidence="3">
    <location>
        <begin position="1"/>
        <end position="163"/>
    </location>
</feature>
<dbReference type="InterPro" id="IPR027417">
    <property type="entry name" value="P-loop_NTPase"/>
</dbReference>
<proteinExistence type="predicted"/>